<dbReference type="AlphaFoldDB" id="A0A2U1SR17"/>
<dbReference type="PANTHER" id="PTHR37909">
    <property type="entry name" value="S-ADENOSYL-L-METHIONINE-DEPENDENT METHYLTRANSFERASES SUPERFAMILY PROTEIN"/>
    <property type="match status" value="1"/>
</dbReference>
<dbReference type="EMBL" id="PUIV01000012">
    <property type="protein sequence ID" value="PWB94056.1"/>
    <property type="molecule type" value="Genomic_DNA"/>
</dbReference>
<sequence>MTAMRDRLVGALHYGADPFAGFPEGAYETDSQGWRSEHPYLSETIEMARPSLIVEVGVWKGGSTIYMADKAKSLGLDCAIVSVDTFLGAWEHWIIEQWRDSLKQKYGYPSLYYTFAANVIARGVADYVVPLPIDSNNAAEVMRHYGFSPDIVHIDAGHDRKAVLSDLELWWKLLAPGGYIIGDDYDPNMQVWPEVAMAFHEFFGTDRIENFDGKCRIRKMVGKL</sequence>
<keyword evidence="1" id="KW-0489">Methyltransferase</keyword>
<comment type="caution">
    <text evidence="1">The sequence shown here is derived from an EMBL/GenBank/DDBJ whole genome shotgun (WGS) entry which is preliminary data.</text>
</comment>
<dbReference type="GO" id="GO:0008168">
    <property type="term" value="F:methyltransferase activity"/>
    <property type="evidence" value="ECO:0007669"/>
    <property type="project" value="UniProtKB-KW"/>
</dbReference>
<dbReference type="OrthoDB" id="7236134at2"/>
<reference evidence="1 2" key="1">
    <citation type="journal article" date="2018" name="Appl. Microbiol. Biotechnol.">
        <title>Co-cultivation of the strictly anaerobic methanogen Methanosarcina barkeri with aerobic methanotrophs in an oxygen-limited membrane bioreactor.</title>
        <authorList>
            <person name="In 't Zandt M.H."/>
            <person name="van den Bosch T.J.M."/>
            <person name="Rijkers R."/>
            <person name="van Kessel M.A.H.J."/>
            <person name="Jetten M.S.M."/>
            <person name="Welte C.U."/>
        </authorList>
    </citation>
    <scope>NUCLEOTIDE SEQUENCE [LARGE SCALE GENOMIC DNA]</scope>
    <source>
        <strain evidence="1 2">DSM 17706</strain>
    </source>
</reference>
<evidence type="ECO:0000313" key="2">
    <source>
        <dbReference type="Proteomes" id="UP000245137"/>
    </source>
</evidence>
<dbReference type="PANTHER" id="PTHR37909:SF1">
    <property type="entry name" value="S-ADENOSYL-L-METHIONINE-DEPENDENT METHYLTRANSFERASES SUPERFAMILY PROTEIN"/>
    <property type="match status" value="1"/>
</dbReference>
<accession>A0A2U1SR17</accession>
<dbReference type="Gene3D" id="3.40.50.150">
    <property type="entry name" value="Vaccinia Virus protein VP39"/>
    <property type="match status" value="1"/>
</dbReference>
<proteinExistence type="predicted"/>
<keyword evidence="1" id="KW-0808">Transferase</keyword>
<name>A0A2U1SR17_METSR</name>
<dbReference type="Proteomes" id="UP000245137">
    <property type="component" value="Unassembled WGS sequence"/>
</dbReference>
<dbReference type="GO" id="GO:0032259">
    <property type="term" value="P:methylation"/>
    <property type="evidence" value="ECO:0007669"/>
    <property type="project" value="UniProtKB-KW"/>
</dbReference>
<evidence type="ECO:0000313" key="1">
    <source>
        <dbReference type="EMBL" id="PWB94056.1"/>
    </source>
</evidence>
<dbReference type="SUPFAM" id="SSF53335">
    <property type="entry name" value="S-adenosyl-L-methionine-dependent methyltransferases"/>
    <property type="match status" value="1"/>
</dbReference>
<gene>
    <name evidence="1" type="ORF">C5689_09875</name>
</gene>
<protein>
    <submittedName>
        <fullName evidence="1">Class I SAM-dependent methyltransferase</fullName>
    </submittedName>
</protein>
<keyword evidence="2" id="KW-1185">Reference proteome</keyword>
<dbReference type="Pfam" id="PF13578">
    <property type="entry name" value="Methyltransf_24"/>
    <property type="match status" value="1"/>
</dbReference>
<dbReference type="InterPro" id="IPR029063">
    <property type="entry name" value="SAM-dependent_MTases_sf"/>
</dbReference>
<dbReference type="RefSeq" id="WP_108917115.1">
    <property type="nucleotide sequence ID" value="NZ_BGJY01000002.1"/>
</dbReference>
<organism evidence="1 2">
    <name type="scientific">Methylosinus sporium</name>
    <dbReference type="NCBI Taxonomy" id="428"/>
    <lineage>
        <taxon>Bacteria</taxon>
        <taxon>Pseudomonadati</taxon>
        <taxon>Pseudomonadota</taxon>
        <taxon>Alphaproteobacteria</taxon>
        <taxon>Hyphomicrobiales</taxon>
        <taxon>Methylocystaceae</taxon>
        <taxon>Methylosinus</taxon>
    </lineage>
</organism>